<evidence type="ECO:0000256" key="3">
    <source>
        <dbReference type="ARBA" id="ARBA00022989"/>
    </source>
</evidence>
<accession>A0A1J5TLI8</accession>
<evidence type="ECO:0000313" key="6">
    <source>
        <dbReference type="EMBL" id="OIR17165.1"/>
    </source>
</evidence>
<organism evidence="6">
    <name type="scientific">mine drainage metagenome</name>
    <dbReference type="NCBI Taxonomy" id="410659"/>
    <lineage>
        <taxon>unclassified sequences</taxon>
        <taxon>metagenomes</taxon>
        <taxon>ecological metagenomes</taxon>
    </lineage>
</organism>
<feature type="transmembrane region" description="Helical" evidence="5">
    <location>
        <begin position="220"/>
        <end position="249"/>
    </location>
</feature>
<dbReference type="EMBL" id="MLJW01000005">
    <property type="protein sequence ID" value="OIR17165.1"/>
    <property type="molecule type" value="Genomic_DNA"/>
</dbReference>
<evidence type="ECO:0000256" key="2">
    <source>
        <dbReference type="ARBA" id="ARBA00022692"/>
    </source>
</evidence>
<protein>
    <submittedName>
        <fullName evidence="6">CysZ-like protein</fullName>
    </submittedName>
</protein>
<evidence type="ECO:0000256" key="5">
    <source>
        <dbReference type="SAM" id="Phobius"/>
    </source>
</evidence>
<feature type="transmembrane region" description="Helical" evidence="5">
    <location>
        <begin position="17"/>
        <end position="36"/>
    </location>
</feature>
<evidence type="ECO:0000256" key="1">
    <source>
        <dbReference type="ARBA" id="ARBA00004141"/>
    </source>
</evidence>
<proteinExistence type="predicted"/>
<comment type="subcellular location">
    <subcellularLocation>
        <location evidence="1">Membrane</location>
        <topology evidence="1">Multi-pass membrane protein</topology>
    </subcellularLocation>
</comment>
<comment type="caution">
    <text evidence="6">The sequence shown here is derived from an EMBL/GenBank/DDBJ whole genome shotgun (WGS) entry which is preliminary data.</text>
</comment>
<keyword evidence="2 5" id="KW-0812">Transmembrane</keyword>
<dbReference type="Pfam" id="PF07264">
    <property type="entry name" value="EI24"/>
    <property type="match status" value="1"/>
</dbReference>
<dbReference type="InterPro" id="IPR059112">
    <property type="entry name" value="CysZ/EI24"/>
</dbReference>
<evidence type="ECO:0000256" key="4">
    <source>
        <dbReference type="ARBA" id="ARBA00023136"/>
    </source>
</evidence>
<feature type="transmembrane region" description="Helical" evidence="5">
    <location>
        <begin position="173"/>
        <end position="190"/>
    </location>
</feature>
<name>A0A1J5TLI8_9ZZZZ</name>
<sequence>MDADRRIGLDHTIFRDIVFISHLHMNNVIFALVQALKTLFHPRMLSLVLWPMLVAIVLWVGAAMLFWSSWVNDLTGMMQSTPLEQWMAQGFFAVASHYLIVIILLLLLLPSIYVTALLITAIFAMPTMVNHVAEKYYPRLERKQGGTNAGSIANALVAIAVYCVGWVLSLPLWLFSPLALLLPLLLMAYLNQRLFRYDALAEHASREEYAQVMERASMKLYLLGLVVGLLQFVPVLNLFSPVYVALAFIHLCLTELKELRQSV</sequence>
<feature type="transmembrane region" description="Helical" evidence="5">
    <location>
        <begin position="91"/>
        <end position="124"/>
    </location>
</feature>
<feature type="transmembrane region" description="Helical" evidence="5">
    <location>
        <begin position="145"/>
        <end position="167"/>
    </location>
</feature>
<keyword evidence="3 5" id="KW-1133">Transmembrane helix</keyword>
<reference evidence="6" key="1">
    <citation type="submission" date="2016-10" db="EMBL/GenBank/DDBJ databases">
        <title>Sequence of Gallionella enrichment culture.</title>
        <authorList>
            <person name="Poehlein A."/>
            <person name="Muehling M."/>
            <person name="Daniel R."/>
        </authorList>
    </citation>
    <scope>NUCLEOTIDE SEQUENCE</scope>
</reference>
<keyword evidence="4 5" id="KW-0472">Membrane</keyword>
<feature type="transmembrane region" description="Helical" evidence="5">
    <location>
        <begin position="48"/>
        <end position="71"/>
    </location>
</feature>
<gene>
    <name evidence="6" type="ORF">GALL_21860</name>
</gene>
<dbReference type="AlphaFoldDB" id="A0A1J5TLI8"/>